<dbReference type="AlphaFoldDB" id="A0A1D9PYR6"/>
<proteinExistence type="predicted"/>
<name>A0A1D9PYR6_SCLS1</name>
<accession>A0A1D9PYR6</accession>
<feature type="region of interest" description="Disordered" evidence="1">
    <location>
        <begin position="39"/>
        <end position="66"/>
    </location>
</feature>
<dbReference type="VEuPathDB" id="FungiDB:sscle_03g026250"/>
<evidence type="ECO:0000313" key="2">
    <source>
        <dbReference type="EMBL" id="APA07855.1"/>
    </source>
</evidence>
<dbReference type="OrthoDB" id="4710221at2759"/>
<sequence>MDLMPTRNHRRLFARRNGFKLGHSKENLLLRKTITSNNDHRITTSESKSNRNTDIKRHSKPKRQSNSEITDKRIFLHLGWKIYIASLKPSLSKNTFFLQKQLSIHLYAYSHINTQLCTPLPVEALESYRYIEPASCIDKYDQILEFKRILNLIEIPPKNHIDYRYSSKIKLDTINTLEEVLVSTISHLHIKHISYPVKNTHQLFFVYNNYIFKRTETEKQTFRLLLGYNEHTSWISDNLSSTWRSDEIEHARSLFRLPKVLIKLRDSPNKISLDAQDQHLLKEYLTSEERYEKHFDLCSEKIAFMTVELTQRISSFYAAGNENIKARVIFDAFFHKYNSSPVPLPPLSSRRSPREICAFYRKILRQGRDTMDGDKYEMTNTPSRSTTHDEKEDRREGLDKIPLNNDFKADPQCLGGEQDEEDSMTTISNKSLARLIYVRTQMCSSRRSDFEEKLQWWFLALTLYDAFLSDTPPRSYSEWICAADAHGHRKRMMENDGK</sequence>
<gene>
    <name evidence="2" type="ORF">sscle_03g026250</name>
</gene>
<dbReference type="EMBL" id="CP017816">
    <property type="protein sequence ID" value="APA07855.1"/>
    <property type="molecule type" value="Genomic_DNA"/>
</dbReference>
<evidence type="ECO:0000256" key="1">
    <source>
        <dbReference type="SAM" id="MobiDB-lite"/>
    </source>
</evidence>
<feature type="compositionally biased region" description="Basic and acidic residues" evidence="1">
    <location>
        <begin position="39"/>
        <end position="56"/>
    </location>
</feature>
<feature type="region of interest" description="Disordered" evidence="1">
    <location>
        <begin position="371"/>
        <end position="402"/>
    </location>
</feature>
<reference evidence="3" key="1">
    <citation type="journal article" date="2017" name="Genome Biol. Evol.">
        <title>The complete genome sequence of the phytopathogenic fungus Sclerotinia sclerotiorum reveals insights into the genome architecture of broad host range pathogens.</title>
        <authorList>
            <person name="Derbyshire M."/>
            <person name="Denton-Giles M."/>
            <person name="Hegedus D."/>
            <person name="Seifbarghy S."/>
            <person name="Rollins J."/>
            <person name="van Kan J."/>
            <person name="Seidl M.F."/>
            <person name="Faino L."/>
            <person name="Mbengue M."/>
            <person name="Navaud O."/>
            <person name="Raffaele S."/>
            <person name="Hammond-Kosack K."/>
            <person name="Heard S."/>
            <person name="Oliver R."/>
        </authorList>
    </citation>
    <scope>NUCLEOTIDE SEQUENCE [LARGE SCALE GENOMIC DNA]</scope>
    <source>
        <strain evidence="3">ATCC 18683 / 1980 / Ss-1</strain>
    </source>
</reference>
<dbReference type="Proteomes" id="UP000177798">
    <property type="component" value="Chromosome 3"/>
</dbReference>
<feature type="compositionally biased region" description="Basic and acidic residues" evidence="1">
    <location>
        <begin position="386"/>
        <end position="399"/>
    </location>
</feature>
<protein>
    <submittedName>
        <fullName evidence="2">Uncharacterized protein</fullName>
    </submittedName>
</protein>
<evidence type="ECO:0000313" key="3">
    <source>
        <dbReference type="Proteomes" id="UP000177798"/>
    </source>
</evidence>
<organism evidence="2 3">
    <name type="scientific">Sclerotinia sclerotiorum (strain ATCC 18683 / 1980 / Ss-1)</name>
    <name type="common">White mold</name>
    <name type="synonym">Whetzelinia sclerotiorum</name>
    <dbReference type="NCBI Taxonomy" id="665079"/>
    <lineage>
        <taxon>Eukaryota</taxon>
        <taxon>Fungi</taxon>
        <taxon>Dikarya</taxon>
        <taxon>Ascomycota</taxon>
        <taxon>Pezizomycotina</taxon>
        <taxon>Leotiomycetes</taxon>
        <taxon>Helotiales</taxon>
        <taxon>Sclerotiniaceae</taxon>
        <taxon>Sclerotinia</taxon>
    </lineage>
</organism>